<dbReference type="Proteomes" id="UP001430455">
    <property type="component" value="Unassembled WGS sequence"/>
</dbReference>
<name>A0AAW4PBY2_9EURY</name>
<evidence type="ECO:0000313" key="3">
    <source>
        <dbReference type="EMBL" id="MBX0295409.1"/>
    </source>
</evidence>
<comment type="caution">
    <text evidence="3">The sequence shown here is derived from an EMBL/GenBank/DDBJ whole genome shotgun (WGS) entry which is preliminary data.</text>
</comment>
<feature type="region of interest" description="Disordered" evidence="1">
    <location>
        <begin position="26"/>
        <end position="54"/>
    </location>
</feature>
<dbReference type="RefSeq" id="WP_220580050.1">
    <property type="nucleotide sequence ID" value="NZ_RKLT01000003.1"/>
</dbReference>
<dbReference type="InterPro" id="IPR005180">
    <property type="entry name" value="DUF302"/>
</dbReference>
<accession>A0AAW4PBY2</accession>
<dbReference type="Gene3D" id="3.30.310.70">
    <property type="entry name" value="TT1751-like domain"/>
    <property type="match status" value="1"/>
</dbReference>
<feature type="domain" description="DUF302" evidence="2">
    <location>
        <begin position="93"/>
        <end position="154"/>
    </location>
</feature>
<gene>
    <name evidence="3" type="ORF">EGH23_11010</name>
</gene>
<sequence length="194" mass="20424">MTRDSSTGRRQFVKAAGLLAGIGATGVAAGDAEDTTPKDESGDRNGDGGETNDECLFDGPGFVTVESDQAFDATVEAIENRIEQSPLTLMTTVDHAANAESVDMDLPPTTLLLFGNPAVGTQLMQSSRSTAIDLPQKLLVWCEEGTVNVTYNDPEYLAARHGIEGKEEVIETIADALRTLATGENGNDTDGSSD</sequence>
<dbReference type="CDD" id="cd14797">
    <property type="entry name" value="DUF302"/>
    <property type="match status" value="1"/>
</dbReference>
<dbReference type="EMBL" id="RKLT01000003">
    <property type="protein sequence ID" value="MBX0295409.1"/>
    <property type="molecule type" value="Genomic_DNA"/>
</dbReference>
<proteinExistence type="predicted"/>
<dbReference type="PANTHER" id="PTHR38342:SF2">
    <property type="entry name" value="INNER MEMBRANE OR EXPORTED"/>
    <property type="match status" value="1"/>
</dbReference>
<dbReference type="InterPro" id="IPR006311">
    <property type="entry name" value="TAT_signal"/>
</dbReference>
<feature type="compositionally biased region" description="Basic and acidic residues" evidence="1">
    <location>
        <begin position="35"/>
        <end position="47"/>
    </location>
</feature>
<dbReference type="PROSITE" id="PS51318">
    <property type="entry name" value="TAT"/>
    <property type="match status" value="1"/>
</dbReference>
<evidence type="ECO:0000313" key="4">
    <source>
        <dbReference type="Proteomes" id="UP001430455"/>
    </source>
</evidence>
<evidence type="ECO:0000259" key="2">
    <source>
        <dbReference type="Pfam" id="PF03625"/>
    </source>
</evidence>
<dbReference type="Pfam" id="PF03625">
    <property type="entry name" value="DUF302"/>
    <property type="match status" value="1"/>
</dbReference>
<reference evidence="3 4" key="1">
    <citation type="submission" date="2021-06" db="EMBL/GenBank/DDBJ databases">
        <title>Halomicroarcula sp. a new haloarchaeum isolated from saline soil.</title>
        <authorList>
            <person name="Duran-Viseras A."/>
            <person name="Sanchez-Porro C."/>
            <person name="Ventosa A."/>
        </authorList>
    </citation>
    <scope>NUCLEOTIDE SEQUENCE [LARGE SCALE GENOMIC DNA]</scope>
    <source>
        <strain evidence="3 4">F27</strain>
    </source>
</reference>
<dbReference type="AlphaFoldDB" id="A0AAW4PBY2"/>
<dbReference type="SUPFAM" id="SSF103247">
    <property type="entry name" value="TT1751-like"/>
    <property type="match status" value="1"/>
</dbReference>
<organism evidence="3 4">
    <name type="scientific">Haloarcula nitratireducens</name>
    <dbReference type="NCBI Taxonomy" id="2487749"/>
    <lineage>
        <taxon>Archaea</taxon>
        <taxon>Methanobacteriati</taxon>
        <taxon>Methanobacteriota</taxon>
        <taxon>Stenosarchaea group</taxon>
        <taxon>Halobacteria</taxon>
        <taxon>Halobacteriales</taxon>
        <taxon>Haloarculaceae</taxon>
        <taxon>Haloarcula</taxon>
    </lineage>
</organism>
<evidence type="ECO:0000256" key="1">
    <source>
        <dbReference type="SAM" id="MobiDB-lite"/>
    </source>
</evidence>
<dbReference type="InterPro" id="IPR035923">
    <property type="entry name" value="TT1751-like_sf"/>
</dbReference>
<keyword evidence="4" id="KW-1185">Reference proteome</keyword>
<dbReference type="PANTHER" id="PTHR38342">
    <property type="entry name" value="SLR5037 PROTEIN"/>
    <property type="match status" value="1"/>
</dbReference>
<protein>
    <submittedName>
        <fullName evidence="3">DUF302 domain-containing protein</fullName>
    </submittedName>
</protein>